<dbReference type="Gene3D" id="3.40.50.11840">
    <property type="entry name" value="Diphthamide synthesis DPH1/DPH2 domain 1"/>
    <property type="match status" value="1"/>
</dbReference>
<keyword evidence="6 9" id="KW-0408">Iron</keyword>
<organism evidence="11 12">
    <name type="scientific">Branchiostoma lanceolatum</name>
    <name type="common">Common lancelet</name>
    <name type="synonym">Amphioxus lanceolatum</name>
    <dbReference type="NCBI Taxonomy" id="7740"/>
    <lineage>
        <taxon>Eukaryota</taxon>
        <taxon>Metazoa</taxon>
        <taxon>Chordata</taxon>
        <taxon>Cephalochordata</taxon>
        <taxon>Leptocardii</taxon>
        <taxon>Amphioxiformes</taxon>
        <taxon>Branchiostomatidae</taxon>
        <taxon>Branchiostoma</taxon>
    </lineage>
</organism>
<dbReference type="SFLD" id="SFLDF00408">
    <property type="entry name" value="Diphthamide_biosynthesis_famil"/>
    <property type="match status" value="1"/>
</dbReference>
<proteinExistence type="inferred from homology"/>
<feature type="compositionally biased region" description="Low complexity" evidence="10">
    <location>
        <begin position="191"/>
        <end position="208"/>
    </location>
</feature>
<comment type="cofactor">
    <cofactor evidence="1">
        <name>[4Fe-4S] cluster</name>
        <dbReference type="ChEBI" id="CHEBI:49883"/>
    </cofactor>
</comment>
<evidence type="ECO:0000256" key="3">
    <source>
        <dbReference type="ARBA" id="ARBA00006179"/>
    </source>
</evidence>
<evidence type="ECO:0000256" key="2">
    <source>
        <dbReference type="ARBA" id="ARBA00005156"/>
    </source>
</evidence>
<accession>A0A8K0E962</accession>
<dbReference type="NCBIfam" id="TIGR00272">
    <property type="entry name" value="DPH2"/>
    <property type="match status" value="1"/>
</dbReference>
<dbReference type="GO" id="GO:0090560">
    <property type="term" value="F:2-(3-amino-3-carboxypropyl)histidine synthase activity"/>
    <property type="evidence" value="ECO:0007669"/>
    <property type="project" value="InterPro"/>
</dbReference>
<reference evidence="11" key="1">
    <citation type="submission" date="2022-01" db="EMBL/GenBank/DDBJ databases">
        <authorList>
            <person name="Braso-Vives M."/>
        </authorList>
    </citation>
    <scope>NUCLEOTIDE SEQUENCE</scope>
</reference>
<keyword evidence="7 9" id="KW-0411">Iron-sulfur</keyword>
<dbReference type="SFLD" id="SFLDG01121">
    <property type="entry name" value="Diphthamide_biosynthesis"/>
    <property type="match status" value="1"/>
</dbReference>
<gene>
    <name evidence="11" type="primary">DPH2</name>
    <name evidence="11" type="ORF">BLAG_LOCUS6420</name>
</gene>
<dbReference type="GO" id="GO:0046872">
    <property type="term" value="F:metal ion binding"/>
    <property type="evidence" value="ECO:0007669"/>
    <property type="project" value="UniProtKB-KW"/>
</dbReference>
<evidence type="ECO:0000256" key="10">
    <source>
        <dbReference type="SAM" id="MobiDB-lite"/>
    </source>
</evidence>
<evidence type="ECO:0000313" key="12">
    <source>
        <dbReference type="Proteomes" id="UP000838412"/>
    </source>
</evidence>
<evidence type="ECO:0000256" key="7">
    <source>
        <dbReference type="ARBA" id="ARBA00023014"/>
    </source>
</evidence>
<keyword evidence="12" id="KW-1185">Reference proteome</keyword>
<keyword evidence="5 9" id="KW-0479">Metal-binding</keyword>
<feature type="region of interest" description="Disordered" evidence="10">
    <location>
        <begin position="485"/>
        <end position="504"/>
    </location>
</feature>
<comment type="similarity">
    <text evidence="3 9">Belongs to the DPH1/DPH2 family. DPH2 subfamily.</text>
</comment>
<dbReference type="NCBIfam" id="TIGR00322">
    <property type="entry name" value="diphth2_R"/>
    <property type="match status" value="1"/>
</dbReference>
<dbReference type="PANTHER" id="PTHR10762:SF2">
    <property type="entry name" value="2-(3-AMINO-3-CARBOXYPROPYL)HISTIDINE SYNTHASE SUBUNIT 2"/>
    <property type="match status" value="1"/>
</dbReference>
<dbReference type="InterPro" id="IPR010014">
    <property type="entry name" value="DHP2"/>
</dbReference>
<evidence type="ECO:0000256" key="4">
    <source>
        <dbReference type="ARBA" id="ARBA00021914"/>
    </source>
</evidence>
<evidence type="ECO:0000256" key="5">
    <source>
        <dbReference type="ARBA" id="ARBA00022723"/>
    </source>
</evidence>
<protein>
    <recommendedName>
        <fullName evidence="4 9">2-(3-amino-3-carboxypropyl)histidine synthase subunit 2</fullName>
    </recommendedName>
</protein>
<evidence type="ECO:0000256" key="9">
    <source>
        <dbReference type="RuleBase" id="RU364133"/>
    </source>
</evidence>
<dbReference type="GO" id="GO:0017183">
    <property type="term" value="P:protein histidyl modification to diphthamide"/>
    <property type="evidence" value="ECO:0007669"/>
    <property type="project" value="UniProtKB-UniPathway"/>
</dbReference>
<dbReference type="PANTHER" id="PTHR10762">
    <property type="entry name" value="DIPHTHAMIDE BIOSYNTHESIS PROTEIN"/>
    <property type="match status" value="1"/>
</dbReference>
<dbReference type="Pfam" id="PF01866">
    <property type="entry name" value="Diphthamide_syn"/>
    <property type="match status" value="1"/>
</dbReference>
<dbReference type="Proteomes" id="UP000838412">
    <property type="component" value="Chromosome 13"/>
</dbReference>
<dbReference type="EMBL" id="OV696698">
    <property type="protein sequence ID" value="CAH1243451.1"/>
    <property type="molecule type" value="Genomic_DNA"/>
</dbReference>
<evidence type="ECO:0000313" key="11">
    <source>
        <dbReference type="EMBL" id="CAH1243451.1"/>
    </source>
</evidence>
<name>A0A8K0E962_BRALA</name>
<dbReference type="InterPro" id="IPR016435">
    <property type="entry name" value="DPH1/DPH2"/>
</dbReference>
<evidence type="ECO:0000256" key="8">
    <source>
        <dbReference type="ARBA" id="ARBA00045159"/>
    </source>
</evidence>
<dbReference type="Gene3D" id="3.40.50.11860">
    <property type="entry name" value="Diphthamide synthesis DPH1/DPH2 domain 3"/>
    <property type="match status" value="1"/>
</dbReference>
<dbReference type="OrthoDB" id="449241at2759"/>
<dbReference type="AlphaFoldDB" id="A0A8K0E962"/>
<dbReference type="FunFam" id="3.40.50.11860:FF:000001">
    <property type="entry name" value="2-(3-amino-3-carboxypropyl)histidine synthase subunit 2"/>
    <property type="match status" value="1"/>
</dbReference>
<evidence type="ECO:0000256" key="1">
    <source>
        <dbReference type="ARBA" id="ARBA00001966"/>
    </source>
</evidence>
<dbReference type="InterPro" id="IPR042263">
    <property type="entry name" value="DPH1/DPH2_1"/>
</dbReference>
<feature type="region of interest" description="Disordered" evidence="10">
    <location>
        <begin position="185"/>
        <end position="208"/>
    </location>
</feature>
<comment type="pathway">
    <text evidence="2 9">Protein modification; peptidyl-diphthamide biosynthesis.</text>
</comment>
<evidence type="ECO:0000256" key="6">
    <source>
        <dbReference type="ARBA" id="ARBA00023004"/>
    </source>
</evidence>
<dbReference type="FunFam" id="3.40.50.11840:FF:000002">
    <property type="entry name" value="2-(3-amino-3-carboxypropyl)histidine synthase subunit 2"/>
    <property type="match status" value="1"/>
</dbReference>
<comment type="function">
    <text evidence="8 9">Required for the first step of diphthamide biosynthesis, a post-translational modification of histidine which occurs in elongation factor 2. DPH1 and DPH2 transfer a 3-amino-3-carboxypropyl (ACP) group from S-adenosyl-L-methionine (SAM) to a histidine residue, the reaction is assisted by a reduction system comprising DPH3 and a NADH-dependent reductase. Facilitates the reduction of the catalytic iron-sulfur cluster found in the DPH1 subunit.</text>
</comment>
<dbReference type="UniPathway" id="UPA00559"/>
<dbReference type="SFLD" id="SFLDS00032">
    <property type="entry name" value="Radical_SAM_3-amino-3-carboxyp"/>
    <property type="match status" value="1"/>
</dbReference>
<dbReference type="GO" id="GO:0051536">
    <property type="term" value="F:iron-sulfur cluster binding"/>
    <property type="evidence" value="ECO:0007669"/>
    <property type="project" value="UniProtKB-KW"/>
</dbReference>
<sequence length="504" mass="55415">MAVAFSTDSSEVINRSLGISPPSRTSHESVEALYEIPRCVQWVKKHGFHKVALQFPDSLLVDSTEVALKMEKETGAKVYILGDTSYGSCCVDEVAAQHVNADCIVHYGQSCLSPTSHLPVLYVFCCQPVDVEHCVQSFRKLIPDQNARVIIMSDVTYSASINDISSRLSQEYACLVTSSLNIPDSNLDTESSTQKSEQDTDSTSTTQDSLDQDNQVICRFGRTFCLQADTELDSYSIFYIGKESLTLTNLMMGYNRCMFYSYNPDGRNCRKETLNVNKALMKRYYMVEKAKEANVVGIVAGTLGVSDYLTVINNLKEIVKKAGKKSYTFVMGKLNVPKLANFMEIDVFVLVACSENTLIDSSEFYRPVVTPFEMELACNSCREWTGEYITDFRELLPGAPSHVPMSEGTGEDETDVSLISGGMRRVGLREEQTTGSTAVVKRDDVLTVAEVNSGASFLQSLSWQGLEQKLGETDVTTAVEGRTGIAAGYTHEPGAGGDKEGPQA</sequence>
<dbReference type="InterPro" id="IPR042265">
    <property type="entry name" value="DPH1/DPH2_3"/>
</dbReference>